<feature type="region of interest" description="Disordered" evidence="1">
    <location>
        <begin position="157"/>
        <end position="195"/>
    </location>
</feature>
<evidence type="ECO:0000313" key="3">
    <source>
        <dbReference type="Proteomes" id="UP001219525"/>
    </source>
</evidence>
<dbReference type="EMBL" id="JARJCW010000015">
    <property type="protein sequence ID" value="KAJ7216562.1"/>
    <property type="molecule type" value="Genomic_DNA"/>
</dbReference>
<evidence type="ECO:0000313" key="2">
    <source>
        <dbReference type="EMBL" id="KAJ7216562.1"/>
    </source>
</evidence>
<organism evidence="2 3">
    <name type="scientific">Mycena pura</name>
    <dbReference type="NCBI Taxonomy" id="153505"/>
    <lineage>
        <taxon>Eukaryota</taxon>
        <taxon>Fungi</taxon>
        <taxon>Dikarya</taxon>
        <taxon>Basidiomycota</taxon>
        <taxon>Agaricomycotina</taxon>
        <taxon>Agaricomycetes</taxon>
        <taxon>Agaricomycetidae</taxon>
        <taxon>Agaricales</taxon>
        <taxon>Marasmiineae</taxon>
        <taxon>Mycenaceae</taxon>
        <taxon>Mycena</taxon>
    </lineage>
</organism>
<feature type="region of interest" description="Disordered" evidence="1">
    <location>
        <begin position="11"/>
        <end position="36"/>
    </location>
</feature>
<name>A0AAD6VLN9_9AGAR</name>
<sequence>MPLFCFARFRSSSRQDSSSVLDCPSSPRSPAEQPPLLSEATTNLFDTFPRIVFGGYRRYYECNRLKQPCKVAASSLLFNPSLSPVAEDAWSWQHLPKFTGKKPKRQPGPGPGTRKTNSSLRNNPNPKLRLRKKPRFHPSAKPLVDLSYPWPDWLRASSDSESDSDSGSGSASKVSEAQWEAVGARGQGPCPTELTSLGSTIAFTISTTRN</sequence>
<proteinExistence type="predicted"/>
<dbReference type="Proteomes" id="UP001219525">
    <property type="component" value="Unassembled WGS sequence"/>
</dbReference>
<reference evidence="2" key="1">
    <citation type="submission" date="2023-03" db="EMBL/GenBank/DDBJ databases">
        <title>Massive genome expansion in bonnet fungi (Mycena s.s.) driven by repeated elements and novel gene families across ecological guilds.</title>
        <authorList>
            <consortium name="Lawrence Berkeley National Laboratory"/>
            <person name="Harder C.B."/>
            <person name="Miyauchi S."/>
            <person name="Viragh M."/>
            <person name="Kuo A."/>
            <person name="Thoen E."/>
            <person name="Andreopoulos B."/>
            <person name="Lu D."/>
            <person name="Skrede I."/>
            <person name="Drula E."/>
            <person name="Henrissat B."/>
            <person name="Morin E."/>
            <person name="Kohler A."/>
            <person name="Barry K."/>
            <person name="LaButti K."/>
            <person name="Morin E."/>
            <person name="Salamov A."/>
            <person name="Lipzen A."/>
            <person name="Mereny Z."/>
            <person name="Hegedus B."/>
            <person name="Baldrian P."/>
            <person name="Stursova M."/>
            <person name="Weitz H."/>
            <person name="Taylor A."/>
            <person name="Grigoriev I.V."/>
            <person name="Nagy L.G."/>
            <person name="Martin F."/>
            <person name="Kauserud H."/>
        </authorList>
    </citation>
    <scope>NUCLEOTIDE SEQUENCE</scope>
    <source>
        <strain evidence="2">9144</strain>
    </source>
</reference>
<dbReference type="AlphaFoldDB" id="A0AAD6VLN9"/>
<feature type="region of interest" description="Disordered" evidence="1">
    <location>
        <begin position="96"/>
        <end position="140"/>
    </location>
</feature>
<evidence type="ECO:0000256" key="1">
    <source>
        <dbReference type="SAM" id="MobiDB-lite"/>
    </source>
</evidence>
<gene>
    <name evidence="2" type="ORF">GGX14DRAFT_562125</name>
</gene>
<comment type="caution">
    <text evidence="2">The sequence shown here is derived from an EMBL/GenBank/DDBJ whole genome shotgun (WGS) entry which is preliminary data.</text>
</comment>
<protein>
    <submittedName>
        <fullName evidence="2">Uncharacterized protein</fullName>
    </submittedName>
</protein>
<feature type="compositionally biased region" description="Low complexity" evidence="1">
    <location>
        <begin position="165"/>
        <end position="177"/>
    </location>
</feature>
<keyword evidence="3" id="KW-1185">Reference proteome</keyword>
<feature type="compositionally biased region" description="Basic residues" evidence="1">
    <location>
        <begin position="128"/>
        <end position="138"/>
    </location>
</feature>
<accession>A0AAD6VLN9</accession>